<feature type="domain" description="TRUD" evidence="5">
    <location>
        <begin position="166"/>
        <end position="322"/>
    </location>
</feature>
<accession>A0A1H6R8U1</accession>
<dbReference type="EC" id="5.4.99.27" evidence="4"/>
<dbReference type="AlphaFoldDB" id="A0A1H6R8U1"/>
<reference evidence="7" key="1">
    <citation type="submission" date="2016-10" db="EMBL/GenBank/DDBJ databases">
        <authorList>
            <person name="Varghese N."/>
            <person name="Submissions S."/>
        </authorList>
    </citation>
    <scope>NUCLEOTIDE SEQUENCE [LARGE SCALE GENOMIC DNA]</scope>
    <source>
        <strain evidence="7">DSM 7165</strain>
    </source>
</reference>
<sequence>MSDTSFAQANQYQLPCTPAQALIQFRQQAQDFQLQEFLGFTPEGQGEHLWLWVQKCEQNTPWVAEQIAQAAGVRARDVGYAGLKDRHSLSCQWFSVWCPQHQPEEVLAHFAWPPGIQILKMVRHARKLKRGVHLGNHFQLELKLVGLDDQARAQIQANLQQIQAEGMANYFGYQRFGHQAHNLLQAEAWRLQQRRAPKRQQKGFYLSAMRAWLFNAYLDQQIRAGTWLQAQAELTYQVGQGHSQFRAQTQDIADIQARITQGQLHPCAPLWGALPKSPLAAQEADFLQHYAPWCTWLAQQGLHLEQRATRVYPQNLQWHWLDEERAKLTVSLPRGSFVTVLLQHLAAIEDQHLHQQAGIHAEK</sequence>
<dbReference type="GO" id="GO:0003723">
    <property type="term" value="F:RNA binding"/>
    <property type="evidence" value="ECO:0007669"/>
    <property type="project" value="InterPro"/>
</dbReference>
<evidence type="ECO:0000259" key="5">
    <source>
        <dbReference type="PROSITE" id="PS50984"/>
    </source>
</evidence>
<dbReference type="InterPro" id="IPR042214">
    <property type="entry name" value="TruD_catalytic"/>
</dbReference>
<dbReference type="InterPro" id="IPR011760">
    <property type="entry name" value="PsdUridine_synth_TruD_insert"/>
</dbReference>
<dbReference type="STRING" id="64971.SAMN05421831_102271"/>
<name>A0A1H6R8U1_9GAMM</name>
<evidence type="ECO:0000256" key="2">
    <source>
        <dbReference type="ARBA" id="ARBA00022694"/>
    </source>
</evidence>
<dbReference type="Pfam" id="PF01142">
    <property type="entry name" value="TruD"/>
    <property type="match status" value="2"/>
</dbReference>
<evidence type="ECO:0000256" key="3">
    <source>
        <dbReference type="ARBA" id="ARBA00023235"/>
    </source>
</evidence>
<dbReference type="Gene3D" id="3.30.2340.10">
    <property type="entry name" value="TruD, insertion domain"/>
    <property type="match status" value="1"/>
</dbReference>
<keyword evidence="2 4" id="KW-0819">tRNA processing</keyword>
<evidence type="ECO:0000313" key="6">
    <source>
        <dbReference type="EMBL" id="SEI48045.1"/>
    </source>
</evidence>
<dbReference type="PROSITE" id="PS50984">
    <property type="entry name" value="TRUD"/>
    <property type="match status" value="1"/>
</dbReference>
<dbReference type="HAMAP" id="MF_01082">
    <property type="entry name" value="TruD"/>
    <property type="match status" value="1"/>
</dbReference>
<dbReference type="GO" id="GO:0160150">
    <property type="term" value="F:tRNA pseudouridine(13) synthase activity"/>
    <property type="evidence" value="ECO:0007669"/>
    <property type="project" value="UniProtKB-EC"/>
</dbReference>
<dbReference type="InterPro" id="IPR020103">
    <property type="entry name" value="PsdUridine_synth_cat_dom_sf"/>
</dbReference>
<dbReference type="RefSeq" id="WP_093308607.1">
    <property type="nucleotide sequence ID" value="NZ_FNYH01000002.1"/>
</dbReference>
<comment type="similarity">
    <text evidence="1 4">Belongs to the pseudouridine synthase TruD family.</text>
</comment>
<evidence type="ECO:0000313" key="7">
    <source>
        <dbReference type="Proteomes" id="UP000242999"/>
    </source>
</evidence>
<dbReference type="InterPro" id="IPR050170">
    <property type="entry name" value="TruD_pseudoU_synthase"/>
</dbReference>
<feature type="active site" description="Nucleophile" evidence="4">
    <location>
        <position position="85"/>
    </location>
</feature>
<keyword evidence="7" id="KW-1185">Reference proteome</keyword>
<dbReference type="GO" id="GO:0031119">
    <property type="term" value="P:tRNA pseudouridine synthesis"/>
    <property type="evidence" value="ECO:0007669"/>
    <property type="project" value="UniProtKB-UniRule"/>
</dbReference>
<dbReference type="PANTHER" id="PTHR47811:SF1">
    <property type="entry name" value="TRNA PSEUDOURIDINE SYNTHASE D"/>
    <property type="match status" value="1"/>
</dbReference>
<dbReference type="SUPFAM" id="SSF55120">
    <property type="entry name" value="Pseudouridine synthase"/>
    <property type="match status" value="1"/>
</dbReference>
<protein>
    <recommendedName>
        <fullName evidence="4">tRNA pseudouridine synthase D</fullName>
        <ecNumber evidence="4">5.4.99.27</ecNumber>
    </recommendedName>
    <alternativeName>
        <fullName evidence="4">tRNA pseudouridine(13) synthase</fullName>
    </alternativeName>
    <alternativeName>
        <fullName evidence="4">tRNA pseudouridylate synthase D</fullName>
    </alternativeName>
    <alternativeName>
        <fullName evidence="4">tRNA-uridine isomerase D</fullName>
    </alternativeName>
</protein>
<gene>
    <name evidence="4" type="primary">truD</name>
    <name evidence="6" type="ORF">SAMN05421831_102271</name>
</gene>
<comment type="function">
    <text evidence="4">Responsible for synthesis of pseudouridine from uracil-13 in transfer RNAs.</text>
</comment>
<dbReference type="OrthoDB" id="1550679at2"/>
<dbReference type="GO" id="GO:0005829">
    <property type="term" value="C:cytosol"/>
    <property type="evidence" value="ECO:0007669"/>
    <property type="project" value="TreeGrafter"/>
</dbReference>
<dbReference type="InterPro" id="IPR001656">
    <property type="entry name" value="PsdUridine_synth_TruD"/>
</dbReference>
<comment type="catalytic activity">
    <reaction evidence="4">
        <text>uridine(13) in tRNA = pseudouridine(13) in tRNA</text>
        <dbReference type="Rhea" id="RHEA:42540"/>
        <dbReference type="Rhea" id="RHEA-COMP:10105"/>
        <dbReference type="Rhea" id="RHEA-COMP:10106"/>
        <dbReference type="ChEBI" id="CHEBI:65314"/>
        <dbReference type="ChEBI" id="CHEBI:65315"/>
        <dbReference type="EC" id="5.4.99.27"/>
    </reaction>
</comment>
<organism evidence="6 7">
    <name type="scientific">Allopseudospirillum japonicum</name>
    <dbReference type="NCBI Taxonomy" id="64971"/>
    <lineage>
        <taxon>Bacteria</taxon>
        <taxon>Pseudomonadati</taxon>
        <taxon>Pseudomonadota</taxon>
        <taxon>Gammaproteobacteria</taxon>
        <taxon>Oceanospirillales</taxon>
        <taxon>Oceanospirillaceae</taxon>
        <taxon>Allopseudospirillum</taxon>
    </lineage>
</organism>
<dbReference type="Gene3D" id="3.30.2350.20">
    <property type="entry name" value="TruD, catalytic domain"/>
    <property type="match status" value="1"/>
</dbReference>
<dbReference type="Proteomes" id="UP000242999">
    <property type="component" value="Unassembled WGS sequence"/>
</dbReference>
<dbReference type="EMBL" id="FNYH01000002">
    <property type="protein sequence ID" value="SEI48045.1"/>
    <property type="molecule type" value="Genomic_DNA"/>
</dbReference>
<dbReference type="InterPro" id="IPR043165">
    <property type="entry name" value="TruD_insert_sf"/>
</dbReference>
<dbReference type="PANTHER" id="PTHR47811">
    <property type="entry name" value="TRNA PSEUDOURIDINE SYNTHASE D"/>
    <property type="match status" value="1"/>
</dbReference>
<proteinExistence type="inferred from homology"/>
<evidence type="ECO:0000256" key="1">
    <source>
        <dbReference type="ARBA" id="ARBA00007953"/>
    </source>
</evidence>
<keyword evidence="3 4" id="KW-0413">Isomerase</keyword>
<evidence type="ECO:0000256" key="4">
    <source>
        <dbReference type="HAMAP-Rule" id="MF_01082"/>
    </source>
</evidence>